<reference evidence="2" key="1">
    <citation type="submission" date="2023-10" db="EMBL/GenBank/DDBJ databases">
        <title>Draft Genome Sequence of a Shiga toxin-producing Escherichia coli strain from deer meat showing an IS-element integration in the B-subunit of the Shiga toxin Stx2b gene.</title>
        <authorList>
            <person name="Projahn M."/>
            <person name="Borowiak M."/>
        </authorList>
    </citation>
    <scope>NUCLEOTIDE SEQUENCE</scope>
    <source>
        <strain evidence="2">BfR-EC-18960</strain>
    </source>
</reference>
<feature type="region of interest" description="Disordered" evidence="1">
    <location>
        <begin position="1"/>
        <end position="24"/>
    </location>
</feature>
<feature type="compositionally biased region" description="Basic residues" evidence="1">
    <location>
        <begin position="55"/>
        <end position="68"/>
    </location>
</feature>
<sequence>MSPTPAGSGKSARPVPGRTRDTDHRQRLCRAASAGAVKREAQRHLLLLAKQNPKTTHKHPNKHQKQYK</sequence>
<dbReference type="EMBL" id="JAWPMK010000004">
    <property type="protein sequence ID" value="MDW9353504.1"/>
    <property type="molecule type" value="Genomic_DNA"/>
</dbReference>
<dbReference type="Proteomes" id="UP001271591">
    <property type="component" value="Unassembled WGS sequence"/>
</dbReference>
<evidence type="ECO:0000256" key="1">
    <source>
        <dbReference type="SAM" id="MobiDB-lite"/>
    </source>
</evidence>
<feature type="region of interest" description="Disordered" evidence="1">
    <location>
        <begin position="48"/>
        <end position="68"/>
    </location>
</feature>
<evidence type="ECO:0000313" key="3">
    <source>
        <dbReference type="Proteomes" id="UP001271591"/>
    </source>
</evidence>
<evidence type="ECO:0000313" key="2">
    <source>
        <dbReference type="EMBL" id="MDW9353504.1"/>
    </source>
</evidence>
<name>A0AAP6B330_ECOLX</name>
<comment type="caution">
    <text evidence="2">The sequence shown here is derived from an EMBL/GenBank/DDBJ whole genome shotgun (WGS) entry which is preliminary data.</text>
</comment>
<gene>
    <name evidence="2" type="ORF">R8G00_29235</name>
</gene>
<organism evidence="2 3">
    <name type="scientific">Escherichia coli</name>
    <dbReference type="NCBI Taxonomy" id="562"/>
    <lineage>
        <taxon>Bacteria</taxon>
        <taxon>Pseudomonadati</taxon>
        <taxon>Pseudomonadota</taxon>
        <taxon>Gammaproteobacteria</taxon>
        <taxon>Enterobacterales</taxon>
        <taxon>Enterobacteriaceae</taxon>
        <taxon>Escherichia</taxon>
    </lineage>
</organism>
<protein>
    <submittedName>
        <fullName evidence="2">Uncharacterized protein</fullName>
    </submittedName>
</protein>
<proteinExistence type="predicted"/>
<dbReference type="RefSeq" id="WP_307838520.1">
    <property type="nucleotide sequence ID" value="NZ_CAKLDG010000058.1"/>
</dbReference>
<dbReference type="AlphaFoldDB" id="A0AAP6B330"/>
<accession>A0AAP6B330</accession>